<comment type="caution">
    <text evidence="1">The sequence shown here is derived from an EMBL/GenBank/DDBJ whole genome shotgun (WGS) entry which is preliminary data.</text>
</comment>
<sequence length="127" mass="14634">MSIVGTLVYKEIFGKLFMNPWWYLDGKMSPTDEGDETFSTRLQQILRKYAMQPSHPQKKICFIDQGPSLLIVNPLMASLWRSETNRLANSANVYQAASTLLGTYHKDRRESFVDQFVNDTLSVEPIR</sequence>
<protein>
    <submittedName>
        <fullName evidence="1">Uncharacterized protein</fullName>
    </submittedName>
</protein>
<gene>
    <name evidence="1" type="ORF">PENFLA_c061G10687</name>
</gene>
<evidence type="ECO:0000313" key="1">
    <source>
        <dbReference type="EMBL" id="OQE12828.1"/>
    </source>
</evidence>
<dbReference type="AlphaFoldDB" id="A0A1V6SG10"/>
<name>A0A1V6SG10_9EURO</name>
<evidence type="ECO:0000313" key="2">
    <source>
        <dbReference type="Proteomes" id="UP000191342"/>
    </source>
</evidence>
<dbReference type="Proteomes" id="UP000191342">
    <property type="component" value="Unassembled WGS sequence"/>
</dbReference>
<reference evidence="2" key="1">
    <citation type="journal article" date="2017" name="Nat. Microbiol.">
        <title>Global analysis of biosynthetic gene clusters reveals vast potential of secondary metabolite production in Penicillium species.</title>
        <authorList>
            <person name="Nielsen J.C."/>
            <person name="Grijseels S."/>
            <person name="Prigent S."/>
            <person name="Ji B."/>
            <person name="Dainat J."/>
            <person name="Nielsen K.F."/>
            <person name="Frisvad J.C."/>
            <person name="Workman M."/>
            <person name="Nielsen J."/>
        </authorList>
    </citation>
    <scope>NUCLEOTIDE SEQUENCE [LARGE SCALE GENOMIC DNA]</scope>
    <source>
        <strain evidence="2">IBT 14082</strain>
    </source>
</reference>
<dbReference type="STRING" id="254877.A0A1V6SG10"/>
<proteinExistence type="predicted"/>
<dbReference type="EMBL" id="MLQL01000061">
    <property type="protein sequence ID" value="OQE12828.1"/>
    <property type="molecule type" value="Genomic_DNA"/>
</dbReference>
<keyword evidence="2" id="KW-1185">Reference proteome</keyword>
<dbReference type="OrthoDB" id="4156714at2759"/>
<organism evidence="1 2">
    <name type="scientific">Penicillium flavigenum</name>
    <dbReference type="NCBI Taxonomy" id="254877"/>
    <lineage>
        <taxon>Eukaryota</taxon>
        <taxon>Fungi</taxon>
        <taxon>Dikarya</taxon>
        <taxon>Ascomycota</taxon>
        <taxon>Pezizomycotina</taxon>
        <taxon>Eurotiomycetes</taxon>
        <taxon>Eurotiomycetidae</taxon>
        <taxon>Eurotiales</taxon>
        <taxon>Aspergillaceae</taxon>
        <taxon>Penicillium</taxon>
    </lineage>
</organism>
<accession>A0A1V6SG10</accession>